<evidence type="ECO:0000256" key="1">
    <source>
        <dbReference type="SAM" id="MobiDB-lite"/>
    </source>
</evidence>
<name>A0ABV3Q380_9BACL</name>
<sequence length="262" mass="29630">MSALLGLSGIIVLIVWIFKNKIATNEEAKPSKKNLYIGIGLLFMSMVLSGVNQSSDKKIQSAVDSAVSKTENVKNEEIDDLEKEIKNVESEIKDKEKELKDTKAELKEALLTDEEKEEIAQEEERIEAEKQAEIEEEKREEEAAKEKEEANKVLIDYEIVEITDSNIGDVTIRPNYWVIPSDIYATEEQLKLIAEDVTKQAKKDEPFNALSIFFIEDVSTVNAGNDMGVVNYAPNGEWSQAIEFDTGDYSKHKFDFSLNPKE</sequence>
<accession>A0ABV3Q380</accession>
<proteinExistence type="predicted"/>
<protein>
    <submittedName>
        <fullName evidence="2">Uncharacterized protein</fullName>
    </submittedName>
</protein>
<dbReference type="RefSeq" id="WP_367779046.1">
    <property type="nucleotide sequence ID" value="NZ_JBFMIA010000004.1"/>
</dbReference>
<organism evidence="2 3">
    <name type="scientific">Jeotgalibacillus marinus</name>
    <dbReference type="NCBI Taxonomy" id="86667"/>
    <lineage>
        <taxon>Bacteria</taxon>
        <taxon>Bacillati</taxon>
        <taxon>Bacillota</taxon>
        <taxon>Bacilli</taxon>
        <taxon>Bacillales</taxon>
        <taxon>Caryophanaceae</taxon>
        <taxon>Jeotgalibacillus</taxon>
    </lineage>
</organism>
<dbReference type="EMBL" id="JBFMIA010000004">
    <property type="protein sequence ID" value="MEW9501561.1"/>
    <property type="molecule type" value="Genomic_DNA"/>
</dbReference>
<gene>
    <name evidence="2" type="ORF">AB1471_07070</name>
</gene>
<dbReference type="Proteomes" id="UP001556040">
    <property type="component" value="Unassembled WGS sequence"/>
</dbReference>
<reference evidence="2 3" key="1">
    <citation type="journal article" date="1979" name="Int. J. Syst. Evol. Microbiol.">
        <title>Bacillus globisporus subsp. marinus subsp. nov.</title>
        <authorList>
            <person name="Liu H."/>
        </authorList>
    </citation>
    <scope>NUCLEOTIDE SEQUENCE [LARGE SCALE GENOMIC DNA]</scope>
    <source>
        <strain evidence="2 3">DSM 1297</strain>
    </source>
</reference>
<keyword evidence="3" id="KW-1185">Reference proteome</keyword>
<feature type="region of interest" description="Disordered" evidence="1">
    <location>
        <begin position="128"/>
        <end position="147"/>
    </location>
</feature>
<evidence type="ECO:0000313" key="3">
    <source>
        <dbReference type="Proteomes" id="UP001556040"/>
    </source>
</evidence>
<comment type="caution">
    <text evidence="2">The sequence shown here is derived from an EMBL/GenBank/DDBJ whole genome shotgun (WGS) entry which is preliminary data.</text>
</comment>
<evidence type="ECO:0000313" key="2">
    <source>
        <dbReference type="EMBL" id="MEW9501561.1"/>
    </source>
</evidence>